<reference evidence="1" key="1">
    <citation type="journal article" date="2014" name="Front. Microbiol.">
        <title>High frequency of phylogenetically diverse reductive dehalogenase-homologous genes in deep subseafloor sedimentary metagenomes.</title>
        <authorList>
            <person name="Kawai M."/>
            <person name="Futagami T."/>
            <person name="Toyoda A."/>
            <person name="Takaki Y."/>
            <person name="Nishi S."/>
            <person name="Hori S."/>
            <person name="Arai W."/>
            <person name="Tsubouchi T."/>
            <person name="Morono Y."/>
            <person name="Uchiyama I."/>
            <person name="Ito T."/>
            <person name="Fujiyama A."/>
            <person name="Inagaki F."/>
            <person name="Takami H."/>
        </authorList>
    </citation>
    <scope>NUCLEOTIDE SEQUENCE</scope>
    <source>
        <strain evidence="1">Expedition CK06-06</strain>
    </source>
</reference>
<dbReference type="Gene3D" id="3.30.160.250">
    <property type="match status" value="1"/>
</dbReference>
<protein>
    <recommendedName>
        <fullName evidence="2">HicB-like antitoxin of toxin-antitoxin system domain-containing protein</fullName>
    </recommendedName>
</protein>
<dbReference type="InterPro" id="IPR035069">
    <property type="entry name" value="TTHA1013/TTHA0281-like"/>
</dbReference>
<dbReference type="AlphaFoldDB" id="X1RMY2"/>
<evidence type="ECO:0008006" key="2">
    <source>
        <dbReference type="Google" id="ProtNLM"/>
    </source>
</evidence>
<comment type="caution">
    <text evidence="1">The sequence shown here is derived from an EMBL/GenBank/DDBJ whole genome shotgun (WGS) entry which is preliminary data.</text>
</comment>
<dbReference type="SUPFAM" id="SSF143100">
    <property type="entry name" value="TTHA1013/TTHA0281-like"/>
    <property type="match status" value="1"/>
</dbReference>
<sequence>MNHKYYVSQCLNVDVSSFGNTLQEAIDNLNEALQLYFDDKKASQTFLNINETMIGDIYIND</sequence>
<organism evidence="1">
    <name type="scientific">marine sediment metagenome</name>
    <dbReference type="NCBI Taxonomy" id="412755"/>
    <lineage>
        <taxon>unclassified sequences</taxon>
        <taxon>metagenomes</taxon>
        <taxon>ecological metagenomes</taxon>
    </lineage>
</organism>
<gene>
    <name evidence="1" type="ORF">S12H4_08318</name>
</gene>
<evidence type="ECO:0000313" key="1">
    <source>
        <dbReference type="EMBL" id="GAI64510.1"/>
    </source>
</evidence>
<accession>X1RMY2</accession>
<dbReference type="EMBL" id="BARW01003200">
    <property type="protein sequence ID" value="GAI64510.1"/>
    <property type="molecule type" value="Genomic_DNA"/>
</dbReference>
<name>X1RMY2_9ZZZZ</name>
<proteinExistence type="predicted"/>